<feature type="region of interest" description="Disordered" evidence="1">
    <location>
        <begin position="135"/>
        <end position="160"/>
    </location>
</feature>
<feature type="domain" description="DUF7582" evidence="2">
    <location>
        <begin position="210"/>
        <end position="355"/>
    </location>
</feature>
<proteinExistence type="predicted"/>
<feature type="region of interest" description="Disordered" evidence="1">
    <location>
        <begin position="368"/>
        <end position="388"/>
    </location>
</feature>
<reference evidence="3" key="2">
    <citation type="submission" date="2023-06" db="EMBL/GenBank/DDBJ databases">
        <authorList>
            <consortium name="Lawrence Berkeley National Laboratory"/>
            <person name="Haridas S."/>
            <person name="Hensen N."/>
            <person name="Bonometti L."/>
            <person name="Westerberg I."/>
            <person name="Brannstrom I.O."/>
            <person name="Guillou S."/>
            <person name="Cros-Aarteil S."/>
            <person name="Calhoun S."/>
            <person name="Kuo A."/>
            <person name="Mondo S."/>
            <person name="Pangilinan J."/>
            <person name="Riley R."/>
            <person name="Labutti K."/>
            <person name="Andreopoulos B."/>
            <person name="Lipzen A."/>
            <person name="Chen C."/>
            <person name="Yanf M."/>
            <person name="Daum C."/>
            <person name="Ng V."/>
            <person name="Clum A."/>
            <person name="Steindorff A."/>
            <person name="Ohm R."/>
            <person name="Martin F."/>
            <person name="Silar P."/>
            <person name="Natvig D."/>
            <person name="Lalanne C."/>
            <person name="Gautier V."/>
            <person name="Ament-Velasquez S.L."/>
            <person name="Kruys A."/>
            <person name="Hutchinson M.I."/>
            <person name="Powell A.J."/>
            <person name="Barry K."/>
            <person name="Miller A.N."/>
            <person name="Grigoriev I.V."/>
            <person name="Debuchy R."/>
            <person name="Gladieux P."/>
            <person name="Thoren M.H."/>
            <person name="Johannesson H."/>
        </authorList>
    </citation>
    <scope>NUCLEOTIDE SEQUENCE</scope>
    <source>
        <strain evidence="3">CBS 118394</strain>
    </source>
</reference>
<feature type="region of interest" description="Disordered" evidence="1">
    <location>
        <begin position="611"/>
        <end position="644"/>
    </location>
</feature>
<comment type="caution">
    <text evidence="3">The sequence shown here is derived from an EMBL/GenBank/DDBJ whole genome shotgun (WGS) entry which is preliminary data.</text>
</comment>
<evidence type="ECO:0000259" key="2">
    <source>
        <dbReference type="Pfam" id="PF24483"/>
    </source>
</evidence>
<sequence length="743" mass="80610">MASTLSLKDRISSPLEAGTSIADGHYLPARLSTALEYAAKRLARKGTHVTLLVVRRDYQLPTSPLTSPCAASFGSLASASAPGSAANSVASTPSRPTFSLSQLVRSYSSTVEAPIRERILSAPLEHFRNDCASPAFSETSMTSGSTASTASTAESTFSSRRLRWPTSPAYSSVPMTPATPFTVASSSVTASTDTSSAVSGPALQNPSQFGIKLVHMGSTGPRDEKVLSQTIEKTSRKFKLGAHWLPQAVSPATLDLPTDVVHRSLAQYEVLFTSEYLTLLSLDHLYNFRTALQSYARIQASSRLEDAVDELRRLFLANGRKKLLKSNLLSAYRWLDPVSDAALSDVCRMYSRAYGGLDLETGVENDIDSAPSWPLPSRDSTRVHEPSVADEATLPELVITSSHPQHEHSDELSFQLSRQSPPLIRAETPQWGLAFSPEEKEFLFSRKFDEADMDDIDELDEDLAAELKELDAIEAWYRDVQIDVDVVDVGSMYGGSIIDVAVQPPPPPPPPIMHIGLSTNPAAAVIVEDSEIEDDESIIESEMQLEERRTTPKMASAPPPPPMLMPMMVAKPVAVKPVAVKPVAVAAAAAAGRNMMPLMNLRLQTTFDAKPKLAKRRSPTQNGDLQRQGLVVPDQNEEEEDEDLTARPKSAIISPGMQWNIGAVPVTPGGLQSIDGIVGTPGGMNLINNRVQALQQHQQHVGPMTPNGYDDISPITRGEWGFFKMGSEFGRNNGRRKVAVEMC</sequence>
<dbReference type="Proteomes" id="UP001283341">
    <property type="component" value="Unassembled WGS sequence"/>
</dbReference>
<name>A0AAE0HVU1_9PEZI</name>
<feature type="compositionally biased region" description="Low complexity" evidence="1">
    <location>
        <begin position="137"/>
        <end position="159"/>
    </location>
</feature>
<accession>A0AAE0HVU1</accession>
<dbReference type="InterPro" id="IPR056004">
    <property type="entry name" value="DUF7582"/>
</dbReference>
<dbReference type="Pfam" id="PF24483">
    <property type="entry name" value="DUF7582"/>
    <property type="match status" value="1"/>
</dbReference>
<dbReference type="EMBL" id="JAUEDM010000007">
    <property type="protein sequence ID" value="KAK3313840.1"/>
    <property type="molecule type" value="Genomic_DNA"/>
</dbReference>
<protein>
    <recommendedName>
        <fullName evidence="2">DUF7582 domain-containing protein</fullName>
    </recommendedName>
</protein>
<dbReference type="AlphaFoldDB" id="A0AAE0HVU1"/>
<organism evidence="3 4">
    <name type="scientific">Apodospora peruviana</name>
    <dbReference type="NCBI Taxonomy" id="516989"/>
    <lineage>
        <taxon>Eukaryota</taxon>
        <taxon>Fungi</taxon>
        <taxon>Dikarya</taxon>
        <taxon>Ascomycota</taxon>
        <taxon>Pezizomycotina</taxon>
        <taxon>Sordariomycetes</taxon>
        <taxon>Sordariomycetidae</taxon>
        <taxon>Sordariales</taxon>
        <taxon>Lasiosphaeriaceae</taxon>
        <taxon>Apodospora</taxon>
    </lineage>
</organism>
<keyword evidence="4" id="KW-1185">Reference proteome</keyword>
<evidence type="ECO:0000256" key="1">
    <source>
        <dbReference type="SAM" id="MobiDB-lite"/>
    </source>
</evidence>
<evidence type="ECO:0000313" key="4">
    <source>
        <dbReference type="Proteomes" id="UP001283341"/>
    </source>
</evidence>
<gene>
    <name evidence="3" type="ORF">B0H66DRAFT_607082</name>
</gene>
<evidence type="ECO:0000313" key="3">
    <source>
        <dbReference type="EMBL" id="KAK3313840.1"/>
    </source>
</evidence>
<reference evidence="3" key="1">
    <citation type="journal article" date="2023" name="Mol. Phylogenet. Evol.">
        <title>Genome-scale phylogeny and comparative genomics of the fungal order Sordariales.</title>
        <authorList>
            <person name="Hensen N."/>
            <person name="Bonometti L."/>
            <person name="Westerberg I."/>
            <person name="Brannstrom I.O."/>
            <person name="Guillou S."/>
            <person name="Cros-Aarteil S."/>
            <person name="Calhoun S."/>
            <person name="Haridas S."/>
            <person name="Kuo A."/>
            <person name="Mondo S."/>
            <person name="Pangilinan J."/>
            <person name="Riley R."/>
            <person name="LaButti K."/>
            <person name="Andreopoulos B."/>
            <person name="Lipzen A."/>
            <person name="Chen C."/>
            <person name="Yan M."/>
            <person name="Daum C."/>
            <person name="Ng V."/>
            <person name="Clum A."/>
            <person name="Steindorff A."/>
            <person name="Ohm R.A."/>
            <person name="Martin F."/>
            <person name="Silar P."/>
            <person name="Natvig D.O."/>
            <person name="Lalanne C."/>
            <person name="Gautier V."/>
            <person name="Ament-Velasquez S.L."/>
            <person name="Kruys A."/>
            <person name="Hutchinson M.I."/>
            <person name="Powell A.J."/>
            <person name="Barry K."/>
            <person name="Miller A.N."/>
            <person name="Grigoriev I.V."/>
            <person name="Debuchy R."/>
            <person name="Gladieux P."/>
            <person name="Hiltunen Thoren M."/>
            <person name="Johannesson H."/>
        </authorList>
    </citation>
    <scope>NUCLEOTIDE SEQUENCE</scope>
    <source>
        <strain evidence="3">CBS 118394</strain>
    </source>
</reference>